<evidence type="ECO:0000313" key="1">
    <source>
        <dbReference type="EMBL" id="CAG8649929.1"/>
    </source>
</evidence>
<evidence type="ECO:0000313" key="2">
    <source>
        <dbReference type="Proteomes" id="UP000789375"/>
    </source>
</evidence>
<proteinExistence type="predicted"/>
<reference evidence="1" key="1">
    <citation type="submission" date="2021-06" db="EMBL/GenBank/DDBJ databases">
        <authorList>
            <person name="Kallberg Y."/>
            <person name="Tangrot J."/>
            <person name="Rosling A."/>
        </authorList>
    </citation>
    <scope>NUCLEOTIDE SEQUENCE</scope>
    <source>
        <strain evidence="1">87-6 pot B 2015</strain>
    </source>
</reference>
<sequence length="234" mass="27221">GVYRLNKDGRHLKSYNADDRSAKGVFCFVSLEFPHNVPNESKKEIPRYFLPEGIFLSEGLALFYTYNIKLQFPSASVEVVELVSHDDDLDGVEDFQMIEMYWLMKIWYEQTTCTMNRLHANDIYTWITLDKPYFQDLIMHKPRVYIVFSTLARMNARIPTSYVTELMYLGDILGELKDSFGWKAETSNGCIPKEQTGGCKDIPKEQTSGCEDIPKDVEKWDLQVIKVFRIRTEP</sequence>
<dbReference type="Proteomes" id="UP000789375">
    <property type="component" value="Unassembled WGS sequence"/>
</dbReference>
<name>A0A9N9H5C4_FUNMO</name>
<comment type="caution">
    <text evidence="1">The sequence shown here is derived from an EMBL/GenBank/DDBJ whole genome shotgun (WGS) entry which is preliminary data.</text>
</comment>
<dbReference type="EMBL" id="CAJVPP010004440">
    <property type="protein sequence ID" value="CAG8649929.1"/>
    <property type="molecule type" value="Genomic_DNA"/>
</dbReference>
<organism evidence="1 2">
    <name type="scientific">Funneliformis mosseae</name>
    <name type="common">Endomycorrhizal fungus</name>
    <name type="synonym">Glomus mosseae</name>
    <dbReference type="NCBI Taxonomy" id="27381"/>
    <lineage>
        <taxon>Eukaryota</taxon>
        <taxon>Fungi</taxon>
        <taxon>Fungi incertae sedis</taxon>
        <taxon>Mucoromycota</taxon>
        <taxon>Glomeromycotina</taxon>
        <taxon>Glomeromycetes</taxon>
        <taxon>Glomerales</taxon>
        <taxon>Glomeraceae</taxon>
        <taxon>Funneliformis</taxon>
    </lineage>
</organism>
<accession>A0A9N9H5C4</accession>
<gene>
    <name evidence="1" type="ORF">FMOSSE_LOCUS11423</name>
</gene>
<keyword evidence="2" id="KW-1185">Reference proteome</keyword>
<protein>
    <submittedName>
        <fullName evidence="1">8712_t:CDS:1</fullName>
    </submittedName>
</protein>
<dbReference type="AlphaFoldDB" id="A0A9N9H5C4"/>
<feature type="non-terminal residue" evidence="1">
    <location>
        <position position="1"/>
    </location>
</feature>